<dbReference type="Gramene" id="TraesNOR2A03G00797940.1">
    <property type="protein sequence ID" value="TraesNOR2A03G00797940.1"/>
    <property type="gene ID" value="TraesNOR2A03G00797940"/>
</dbReference>
<evidence type="ECO:0000259" key="2">
    <source>
        <dbReference type="Pfam" id="PF20241"/>
    </source>
</evidence>
<sequence>MEPVRSGDGSGELIGIGSGKRKGVGSGKRTGISSETLKLLLAEALKTRVKNQISSRLRNIDDQGQRIQALREFQAWIMHQHPQSSIDAPMQTEKSEGIEDLGKLVDTLAGEISSSMVVEFALREKEKKVEQEEKLVCALDSCSEEIRDLWENFPRYEHDLALLSKVQSISASIDMLRRLEPELDIKLRSMEVKTEEEEISRDDLGCKLGSMELKVDEEELSKDEEAKSESIAAGMVVEGLQAYRSCWESLWRPARSFEDMTLASSMLFTHCTPGRMPRNAIVGSTLQIYSIKVAEIHGFESPLKVYGVVAARDTVDSSRNPIFLRPRNGCQILNLQEPFLHLTGPCRAIVSMNPVDIEIELKLKGATKSEDRILISKVYHYNGERLGTYLVGDMHCGIELCFQQLEQSIQATISRVRIVERDSAPFPHGGRVACFSLPREQSEEIVLLDTKGGKMPMGKHRCFELSRKVVSVELEGKLKVMIQAYAPSGEITGGHVLFTPQKCSATKGICHLGETAVEVTVAWSLLPSPKETLPCPLPVDRIC</sequence>
<keyword evidence="4" id="KW-1185">Reference proteome</keyword>
<reference evidence="3" key="1">
    <citation type="submission" date="2018-08" db="EMBL/GenBank/DDBJ databases">
        <authorList>
            <person name="Rossello M."/>
        </authorList>
    </citation>
    <scope>NUCLEOTIDE SEQUENCE [LARGE SCALE GENOMIC DNA]</scope>
    <source>
        <strain evidence="3">cv. Chinese Spring</strain>
    </source>
</reference>
<evidence type="ECO:0000256" key="1">
    <source>
        <dbReference type="SAM" id="MobiDB-lite"/>
    </source>
</evidence>
<reference evidence="3" key="2">
    <citation type="submission" date="2018-10" db="UniProtKB">
        <authorList>
            <consortium name="EnsemblPlants"/>
        </authorList>
    </citation>
    <scope>IDENTIFICATION</scope>
</reference>
<dbReference type="OMA" id="EFQAWIM"/>
<dbReference type="Gramene" id="TraesCS2A03G1164500.1">
    <property type="protein sequence ID" value="TraesCS2A03G1164500.1.CDS"/>
    <property type="gene ID" value="TraesCS2A03G1164500"/>
</dbReference>
<evidence type="ECO:0000313" key="4">
    <source>
        <dbReference type="Proteomes" id="UP000019116"/>
    </source>
</evidence>
<feature type="domain" description="DUF6598" evidence="2">
    <location>
        <begin position="285"/>
        <end position="521"/>
    </location>
</feature>
<protein>
    <recommendedName>
        <fullName evidence="2">DUF6598 domain-containing protein</fullName>
    </recommendedName>
</protein>
<dbReference type="Proteomes" id="UP000019116">
    <property type="component" value="Chromosome 2A"/>
</dbReference>
<name>A0A3B6B682_WHEAT</name>
<dbReference type="InterPro" id="IPR046533">
    <property type="entry name" value="DUF6598"/>
</dbReference>
<dbReference type="RefSeq" id="XP_044454009.1">
    <property type="nucleotide sequence ID" value="XM_044598074.1"/>
</dbReference>
<dbReference type="Pfam" id="PF20241">
    <property type="entry name" value="DUF6598"/>
    <property type="match status" value="1"/>
</dbReference>
<proteinExistence type="predicted"/>
<gene>
    <name evidence="3" type="primary">LOC123186291</name>
</gene>
<dbReference type="OrthoDB" id="10307894at2759"/>
<dbReference type="PANTHER" id="PTHR33065:SF183">
    <property type="entry name" value="DUF6598 DOMAIN-CONTAINING PROTEIN"/>
    <property type="match status" value="1"/>
</dbReference>
<evidence type="ECO:0000313" key="3">
    <source>
        <dbReference type="EnsemblPlants" id="TraesCS2A02G499200.1"/>
    </source>
</evidence>
<dbReference type="AlphaFoldDB" id="A0A3B6B682"/>
<feature type="region of interest" description="Disordered" evidence="1">
    <location>
        <begin position="1"/>
        <end position="30"/>
    </location>
</feature>
<accession>A0A3B6B682</accession>
<dbReference type="PANTHER" id="PTHR33065">
    <property type="entry name" value="OS07G0486400 PROTEIN"/>
    <property type="match status" value="1"/>
</dbReference>
<dbReference type="EnsemblPlants" id="TraesCS2A02G499200.1">
    <property type="protein sequence ID" value="TraesCS2A02G499200.1"/>
    <property type="gene ID" value="TraesCS2A02G499200"/>
</dbReference>
<feature type="compositionally biased region" description="Gly residues" evidence="1">
    <location>
        <begin position="8"/>
        <end position="28"/>
    </location>
</feature>
<dbReference type="Gramene" id="TraesCS2A02G499200.1">
    <property type="protein sequence ID" value="TraesCS2A02G499200.1"/>
    <property type="gene ID" value="TraesCS2A02G499200"/>
</dbReference>
<dbReference type="GeneID" id="123186291"/>
<organism evidence="3">
    <name type="scientific">Triticum aestivum</name>
    <name type="common">Wheat</name>
    <dbReference type="NCBI Taxonomy" id="4565"/>
    <lineage>
        <taxon>Eukaryota</taxon>
        <taxon>Viridiplantae</taxon>
        <taxon>Streptophyta</taxon>
        <taxon>Embryophyta</taxon>
        <taxon>Tracheophyta</taxon>
        <taxon>Spermatophyta</taxon>
        <taxon>Magnoliopsida</taxon>
        <taxon>Liliopsida</taxon>
        <taxon>Poales</taxon>
        <taxon>Poaceae</taxon>
        <taxon>BOP clade</taxon>
        <taxon>Pooideae</taxon>
        <taxon>Triticodae</taxon>
        <taxon>Triticeae</taxon>
        <taxon>Triticinae</taxon>
        <taxon>Triticum</taxon>
    </lineage>
</organism>